<feature type="region of interest" description="Disordered" evidence="2">
    <location>
        <begin position="22"/>
        <end position="173"/>
    </location>
</feature>
<protein>
    <submittedName>
        <fullName evidence="3">Uncharacterized protein</fullName>
    </submittedName>
</protein>
<keyword evidence="1" id="KW-0175">Coiled coil</keyword>
<name>A0A0D7B9B8_9AGAR</name>
<feature type="compositionally biased region" description="Basic and acidic residues" evidence="2">
    <location>
        <begin position="569"/>
        <end position="584"/>
    </location>
</feature>
<dbReference type="AlphaFoldDB" id="A0A0D7B9B8"/>
<gene>
    <name evidence="3" type="ORF">CYLTODRAFT_454736</name>
</gene>
<evidence type="ECO:0000256" key="1">
    <source>
        <dbReference type="SAM" id="Coils"/>
    </source>
</evidence>
<feature type="compositionally biased region" description="Basic residues" evidence="2">
    <location>
        <begin position="309"/>
        <end position="321"/>
    </location>
</feature>
<evidence type="ECO:0000313" key="4">
    <source>
        <dbReference type="Proteomes" id="UP000054007"/>
    </source>
</evidence>
<feature type="compositionally biased region" description="Polar residues" evidence="2">
    <location>
        <begin position="647"/>
        <end position="665"/>
    </location>
</feature>
<feature type="compositionally biased region" description="Polar residues" evidence="2">
    <location>
        <begin position="108"/>
        <end position="117"/>
    </location>
</feature>
<sequence length="683" mass="72585">MTPSGVAAQSQQSLPSFAQAFSPSSLGQLSQGSRIALPPIQTQSRSSRMASPANNKVSFSRPPSEDPATATGVGTGKKRARPDDSDEQMSVSDSHSPRVKEEQVDQEGLTTAPSATSKRVDELMLQDTSGAPPPSSVHPLKRRRVTVSGPPQPGALNTDVRVPRDQQTTTPISPVVIGFTLQRDNPNAAEQVRSMITVKQQQKALIEQRRGSVVGLVTPPAPAPPGPVSAHHAPSPHHNQPTPSHSGHSLQPQSARTVRPNQSSAPGRRMTNASHPASSQRPPSPGPAPGPSNSTFIPQSLPPPPISFARRRADHLGGGKKKPADILISPREGQGSQSFAPAIQSAPPIPRADGQQGSFSAGRSMALPRLPSVLGHGDNAKKAATGVVPPTPTRLTLRGPPTSGLAAIPGISQSGTGRSPPASVAIASTLVPPTPSMLSHPGYSGDKAGFLAPFETFYDALSDSKQLKAWLGDQLGKSQALMQSLNQKHEQLQELIDTAVDRRVGAMRAEMGGMQRRIEHLEDVVRAAQGGPSSARRGSIDYPPPPPRPVPRNGVMPPDSYTFPPVPPMDRDRRVMQTPDERNRMMSPSWHGGDGRDSESESPAPFSSRRLSLSATRLDNMDASGSRGYTHSTSPTQMREREAPISSKMSQRRPTLNRQQSSPRMSTLGPPPPPPTSLRRADD</sequence>
<feature type="compositionally biased region" description="Low complexity" evidence="2">
    <location>
        <begin position="385"/>
        <end position="402"/>
    </location>
</feature>
<feature type="region of interest" description="Disordered" evidence="2">
    <location>
        <begin position="528"/>
        <end position="683"/>
    </location>
</feature>
<feature type="compositionally biased region" description="Polar residues" evidence="2">
    <location>
        <begin position="627"/>
        <end position="637"/>
    </location>
</feature>
<evidence type="ECO:0000313" key="3">
    <source>
        <dbReference type="EMBL" id="KIY67112.1"/>
    </source>
</evidence>
<organism evidence="3 4">
    <name type="scientific">Cylindrobasidium torrendii FP15055 ss-10</name>
    <dbReference type="NCBI Taxonomy" id="1314674"/>
    <lineage>
        <taxon>Eukaryota</taxon>
        <taxon>Fungi</taxon>
        <taxon>Dikarya</taxon>
        <taxon>Basidiomycota</taxon>
        <taxon>Agaricomycotina</taxon>
        <taxon>Agaricomycetes</taxon>
        <taxon>Agaricomycetidae</taxon>
        <taxon>Agaricales</taxon>
        <taxon>Marasmiineae</taxon>
        <taxon>Physalacriaceae</taxon>
        <taxon>Cylindrobasidium</taxon>
    </lineage>
</organism>
<dbReference type="OrthoDB" id="2138242at2759"/>
<accession>A0A0D7B9B8</accession>
<feature type="region of interest" description="Disordered" evidence="2">
    <location>
        <begin position="199"/>
        <end position="403"/>
    </location>
</feature>
<dbReference type="Proteomes" id="UP000054007">
    <property type="component" value="Unassembled WGS sequence"/>
</dbReference>
<feature type="compositionally biased region" description="Polar residues" evidence="2">
    <location>
        <begin position="40"/>
        <end position="58"/>
    </location>
</feature>
<keyword evidence="4" id="KW-1185">Reference proteome</keyword>
<evidence type="ECO:0000256" key="2">
    <source>
        <dbReference type="SAM" id="MobiDB-lite"/>
    </source>
</evidence>
<feature type="compositionally biased region" description="Low complexity" evidence="2">
    <location>
        <begin position="24"/>
        <end position="33"/>
    </location>
</feature>
<feature type="compositionally biased region" description="Polar residues" evidence="2">
    <location>
        <begin position="239"/>
        <end position="275"/>
    </location>
</feature>
<feature type="coiled-coil region" evidence="1">
    <location>
        <begin position="475"/>
        <end position="502"/>
    </location>
</feature>
<dbReference type="EMBL" id="KN880534">
    <property type="protein sequence ID" value="KIY67112.1"/>
    <property type="molecule type" value="Genomic_DNA"/>
</dbReference>
<proteinExistence type="predicted"/>
<reference evidence="3 4" key="1">
    <citation type="journal article" date="2015" name="Fungal Genet. Biol.">
        <title>Evolution of novel wood decay mechanisms in Agaricales revealed by the genome sequences of Fistulina hepatica and Cylindrobasidium torrendii.</title>
        <authorList>
            <person name="Floudas D."/>
            <person name="Held B.W."/>
            <person name="Riley R."/>
            <person name="Nagy L.G."/>
            <person name="Koehler G."/>
            <person name="Ransdell A.S."/>
            <person name="Younus H."/>
            <person name="Chow J."/>
            <person name="Chiniquy J."/>
            <person name="Lipzen A."/>
            <person name="Tritt A."/>
            <person name="Sun H."/>
            <person name="Haridas S."/>
            <person name="LaButti K."/>
            <person name="Ohm R.A."/>
            <person name="Kues U."/>
            <person name="Blanchette R.A."/>
            <person name="Grigoriev I.V."/>
            <person name="Minto R.E."/>
            <person name="Hibbett D.S."/>
        </authorList>
    </citation>
    <scope>NUCLEOTIDE SEQUENCE [LARGE SCALE GENOMIC DNA]</scope>
    <source>
        <strain evidence="3 4">FP15055 ss-10</strain>
    </source>
</reference>
<feature type="compositionally biased region" description="Low complexity" evidence="2">
    <location>
        <begin position="228"/>
        <end position="238"/>
    </location>
</feature>